<evidence type="ECO:0000256" key="7">
    <source>
        <dbReference type="ARBA" id="ARBA00023254"/>
    </source>
</evidence>
<dbReference type="GO" id="GO:0120231">
    <property type="term" value="C:DNA recombinase auxiliary factor complex"/>
    <property type="evidence" value="ECO:0007669"/>
    <property type="project" value="TreeGrafter"/>
</dbReference>
<evidence type="ECO:0000313" key="12">
    <source>
        <dbReference type="Proteomes" id="UP001061958"/>
    </source>
</evidence>
<evidence type="ECO:0000259" key="9">
    <source>
        <dbReference type="Pfam" id="PF07106"/>
    </source>
</evidence>
<dbReference type="GO" id="GO:0003690">
    <property type="term" value="F:double-stranded DNA binding"/>
    <property type="evidence" value="ECO:0007669"/>
    <property type="project" value="TreeGrafter"/>
</dbReference>
<dbReference type="GO" id="GO:0120230">
    <property type="term" value="F:recombinase activator activity"/>
    <property type="evidence" value="ECO:0007669"/>
    <property type="project" value="TreeGrafter"/>
</dbReference>
<evidence type="ECO:0000256" key="1">
    <source>
        <dbReference type="ARBA" id="ARBA00004123"/>
    </source>
</evidence>
<accession>A0A9C7USE5</accession>
<feature type="domain" description="Leucine zipper with capping helix" evidence="10">
    <location>
        <begin position="153"/>
        <end position="210"/>
    </location>
</feature>
<sequence length="236" mass="27194">MSKRKSSNAFAEEETVMRFLEKQNRPFSVQNIVDALQKEGIKKALCEKILSSLVEKEVVSVKEYGKAKIYLFRQDTIEIPDEKEVEEMDDNLRSKEEEYASITTEIAELEKEVNYLSSQMTVEEARIKKDELECSLQQMNEKLQVLSAGIQQVDPEERKKLQQSLLYNVSMWKQRKRMAKDILDAISENANMKYKELCDQIGVETDEAVGLDMEGILSKVGLNKSQANRNVKASRR</sequence>
<keyword evidence="5" id="KW-0233">DNA recombination</keyword>
<dbReference type="GO" id="GO:0007129">
    <property type="term" value="P:homologous chromosome pairing at meiosis"/>
    <property type="evidence" value="ECO:0007669"/>
    <property type="project" value="TreeGrafter"/>
</dbReference>
<dbReference type="PANTHER" id="PTHR15938:SF0">
    <property type="entry name" value="HOMOLOGOUS-PAIRING PROTEIN 2 HOMOLOG"/>
    <property type="match status" value="1"/>
</dbReference>
<protein>
    <recommendedName>
        <fullName evidence="3">Homologous-pairing protein 2 homolog</fullName>
    </recommendedName>
</protein>
<dbReference type="InterPro" id="IPR010776">
    <property type="entry name" value="Hop2_WH_dom"/>
</dbReference>
<dbReference type="Pfam" id="PF18517">
    <property type="entry name" value="LZ3wCH"/>
    <property type="match status" value="1"/>
</dbReference>
<dbReference type="Pfam" id="PF07106">
    <property type="entry name" value="WHD_TBPIP"/>
    <property type="match status" value="1"/>
</dbReference>
<keyword evidence="7" id="KW-0469">Meiosis</keyword>
<evidence type="ECO:0000256" key="6">
    <source>
        <dbReference type="ARBA" id="ARBA00023242"/>
    </source>
</evidence>
<feature type="coiled-coil region" evidence="8">
    <location>
        <begin position="85"/>
        <end position="149"/>
    </location>
</feature>
<evidence type="ECO:0000313" key="11">
    <source>
        <dbReference type="EMBL" id="GJQ13946.1"/>
    </source>
</evidence>
<comment type="caution">
    <text evidence="11">The sequence shown here is derived from an EMBL/GenBank/DDBJ whole genome shotgun (WGS) entry which is preliminary data.</text>
</comment>
<dbReference type="OrthoDB" id="272266at2759"/>
<dbReference type="InterPro" id="IPR036388">
    <property type="entry name" value="WH-like_DNA-bd_sf"/>
</dbReference>
<evidence type="ECO:0000256" key="3">
    <source>
        <dbReference type="ARBA" id="ARBA00016093"/>
    </source>
</evidence>
<dbReference type="InterPro" id="IPR040661">
    <property type="entry name" value="LZ3wCH"/>
</dbReference>
<keyword evidence="6" id="KW-0539">Nucleus</keyword>
<keyword evidence="12" id="KW-1185">Reference proteome</keyword>
<comment type="similarity">
    <text evidence="2">Belongs to the HOP2 family.</text>
</comment>
<dbReference type="Proteomes" id="UP001061958">
    <property type="component" value="Unassembled WGS sequence"/>
</dbReference>
<dbReference type="Gene3D" id="1.10.10.10">
    <property type="entry name" value="Winged helix-like DNA-binding domain superfamily/Winged helix DNA-binding domain"/>
    <property type="match status" value="1"/>
</dbReference>
<evidence type="ECO:0000256" key="2">
    <source>
        <dbReference type="ARBA" id="ARBA00007922"/>
    </source>
</evidence>
<evidence type="ECO:0000256" key="5">
    <source>
        <dbReference type="ARBA" id="ARBA00023172"/>
    </source>
</evidence>
<evidence type="ECO:0000256" key="4">
    <source>
        <dbReference type="ARBA" id="ARBA00023054"/>
    </source>
</evidence>
<dbReference type="GO" id="GO:0010774">
    <property type="term" value="P:meiotic strand invasion involved in reciprocal meiotic recombination"/>
    <property type="evidence" value="ECO:0007669"/>
    <property type="project" value="TreeGrafter"/>
</dbReference>
<keyword evidence="4 8" id="KW-0175">Coiled coil</keyword>
<reference evidence="11" key="2">
    <citation type="submission" date="2022-01" db="EMBL/GenBank/DDBJ databases">
        <authorList>
            <person name="Hirooka S."/>
            <person name="Miyagishima S.Y."/>
        </authorList>
    </citation>
    <scope>NUCLEOTIDE SEQUENCE</scope>
    <source>
        <strain evidence="11">NBRC 102759</strain>
    </source>
</reference>
<dbReference type="EMBL" id="BQMJ01000049">
    <property type="protein sequence ID" value="GJQ13946.1"/>
    <property type="molecule type" value="Genomic_DNA"/>
</dbReference>
<name>A0A9C7USE5_9RHOD</name>
<dbReference type="GO" id="GO:0000709">
    <property type="term" value="P:meiotic joint molecule formation"/>
    <property type="evidence" value="ECO:0007669"/>
    <property type="project" value="TreeGrafter"/>
</dbReference>
<proteinExistence type="inferred from homology"/>
<comment type="subcellular location">
    <subcellularLocation>
        <location evidence="1">Nucleus</location>
    </subcellularLocation>
</comment>
<reference evidence="11" key="1">
    <citation type="journal article" date="2022" name="Proc. Natl. Acad. Sci. U.S.A.">
        <title>Life cycle and functional genomics of the unicellular red alga Galdieria for elucidating algal and plant evolution and industrial use.</title>
        <authorList>
            <person name="Hirooka S."/>
            <person name="Itabashi T."/>
            <person name="Ichinose T.M."/>
            <person name="Onuma R."/>
            <person name="Fujiwara T."/>
            <person name="Yamashita S."/>
            <person name="Jong L.W."/>
            <person name="Tomita R."/>
            <person name="Iwane A.H."/>
            <person name="Miyagishima S.Y."/>
        </authorList>
    </citation>
    <scope>NUCLEOTIDE SEQUENCE</scope>
    <source>
        <strain evidence="11">NBRC 102759</strain>
    </source>
</reference>
<dbReference type="SUPFAM" id="SSF46785">
    <property type="entry name" value="Winged helix' DNA-binding domain"/>
    <property type="match status" value="1"/>
</dbReference>
<organism evidence="11 12">
    <name type="scientific">Galdieria partita</name>
    <dbReference type="NCBI Taxonomy" id="83374"/>
    <lineage>
        <taxon>Eukaryota</taxon>
        <taxon>Rhodophyta</taxon>
        <taxon>Bangiophyceae</taxon>
        <taxon>Galdieriales</taxon>
        <taxon>Galdieriaceae</taxon>
        <taxon>Galdieria</taxon>
    </lineage>
</organism>
<dbReference type="InterPro" id="IPR036390">
    <property type="entry name" value="WH_DNA-bd_sf"/>
</dbReference>
<evidence type="ECO:0000259" key="10">
    <source>
        <dbReference type="Pfam" id="PF18517"/>
    </source>
</evidence>
<dbReference type="AlphaFoldDB" id="A0A9C7USE5"/>
<gene>
    <name evidence="11" type="ORF">GpartN1_g5737.t1</name>
</gene>
<feature type="domain" description="Homologous-pairing protein 2 winged helix" evidence="9">
    <location>
        <begin position="13"/>
        <end position="72"/>
    </location>
</feature>
<dbReference type="PANTHER" id="PTHR15938">
    <property type="entry name" value="TBP-1 INTERACTING PROTEIN"/>
    <property type="match status" value="1"/>
</dbReference>
<dbReference type="GO" id="GO:0000794">
    <property type="term" value="C:condensed nuclear chromosome"/>
    <property type="evidence" value="ECO:0007669"/>
    <property type="project" value="TreeGrafter"/>
</dbReference>
<evidence type="ECO:0000256" key="8">
    <source>
        <dbReference type="SAM" id="Coils"/>
    </source>
</evidence>